<protein>
    <submittedName>
        <fullName evidence="1">ENR1 protein</fullName>
    </submittedName>
</protein>
<reference evidence="1 2" key="1">
    <citation type="submission" date="2019-09" db="EMBL/GenBank/DDBJ databases">
        <title>Bird 10,000 Genomes (B10K) Project - Family phase.</title>
        <authorList>
            <person name="Zhang G."/>
        </authorList>
    </citation>
    <scope>NUCLEOTIDE SEQUENCE [LARGE SCALE GENOMIC DNA]</scope>
    <source>
        <strain evidence="1">B10K-DU-001-28</strain>
        <tissue evidence="1">Muscle</tissue>
    </source>
</reference>
<dbReference type="AlphaFoldDB" id="A0A7K9Q124"/>
<dbReference type="EMBL" id="VWZT01015214">
    <property type="protein sequence ID" value="NXI05145.1"/>
    <property type="molecule type" value="Genomic_DNA"/>
</dbReference>
<feature type="non-terminal residue" evidence="1">
    <location>
        <position position="1"/>
    </location>
</feature>
<keyword evidence="2" id="KW-1185">Reference proteome</keyword>
<accession>A0A7K9Q124</accession>
<comment type="caution">
    <text evidence="1">The sequence shown here is derived from an EMBL/GenBank/DDBJ whole genome shotgun (WGS) entry which is preliminary data.</text>
</comment>
<dbReference type="Proteomes" id="UP000570547">
    <property type="component" value="Unassembled WGS sequence"/>
</dbReference>
<name>A0A7K9Q124_9CORV</name>
<feature type="non-terminal residue" evidence="1">
    <location>
        <position position="130"/>
    </location>
</feature>
<proteinExistence type="predicted"/>
<organism evidence="1 2">
    <name type="scientific">Pachycephala philippinensis</name>
    <name type="common">yellow-belllied whistler</name>
    <dbReference type="NCBI Taxonomy" id="449367"/>
    <lineage>
        <taxon>Eukaryota</taxon>
        <taxon>Metazoa</taxon>
        <taxon>Chordata</taxon>
        <taxon>Craniata</taxon>
        <taxon>Vertebrata</taxon>
        <taxon>Euteleostomi</taxon>
        <taxon>Archelosauria</taxon>
        <taxon>Archosauria</taxon>
        <taxon>Dinosauria</taxon>
        <taxon>Saurischia</taxon>
        <taxon>Theropoda</taxon>
        <taxon>Coelurosauria</taxon>
        <taxon>Aves</taxon>
        <taxon>Neognathae</taxon>
        <taxon>Neoaves</taxon>
        <taxon>Telluraves</taxon>
        <taxon>Australaves</taxon>
        <taxon>Passeriformes</taxon>
        <taxon>Corvoidea</taxon>
        <taxon>Pachycephalidae</taxon>
        <taxon>Pachycephala</taxon>
    </lineage>
</organism>
<evidence type="ECO:0000313" key="1">
    <source>
        <dbReference type="EMBL" id="NXI05145.1"/>
    </source>
</evidence>
<sequence>IDILQLLNPGKNLFIDLAEKISQQLNVSDCWVCGGTLRSETWPWRGSSLGPVQLLKWSYQSLGERVKTGEWMLSHSVIEECIWIPGEEFTAEVGETSCKRYIVTNGTSTWWVPKEPKMYWAKRRPRGKRC</sequence>
<gene>
    <name evidence="1" type="primary">Erv31</name>
    <name evidence="1" type="ORF">PACPHI_R15196</name>
</gene>
<evidence type="ECO:0000313" key="2">
    <source>
        <dbReference type="Proteomes" id="UP000570547"/>
    </source>
</evidence>